<dbReference type="OrthoDB" id="5986190at2759"/>
<proteinExistence type="predicted"/>
<feature type="non-terminal residue" evidence="1">
    <location>
        <position position="135"/>
    </location>
</feature>
<dbReference type="SUPFAM" id="SSF48452">
    <property type="entry name" value="TPR-like"/>
    <property type="match status" value="1"/>
</dbReference>
<name>A0A653BJP0_CALMS</name>
<gene>
    <name evidence="1" type="ORF">CALMAC_LOCUS1618</name>
</gene>
<dbReference type="EMBL" id="CAACVG010001888">
    <property type="protein sequence ID" value="VEN35818.1"/>
    <property type="molecule type" value="Genomic_DNA"/>
</dbReference>
<evidence type="ECO:0000313" key="2">
    <source>
        <dbReference type="Proteomes" id="UP000410492"/>
    </source>
</evidence>
<organism evidence="1 2">
    <name type="scientific">Callosobruchus maculatus</name>
    <name type="common">Southern cowpea weevil</name>
    <name type="synonym">Pulse bruchid</name>
    <dbReference type="NCBI Taxonomy" id="64391"/>
    <lineage>
        <taxon>Eukaryota</taxon>
        <taxon>Metazoa</taxon>
        <taxon>Ecdysozoa</taxon>
        <taxon>Arthropoda</taxon>
        <taxon>Hexapoda</taxon>
        <taxon>Insecta</taxon>
        <taxon>Pterygota</taxon>
        <taxon>Neoptera</taxon>
        <taxon>Endopterygota</taxon>
        <taxon>Coleoptera</taxon>
        <taxon>Polyphaga</taxon>
        <taxon>Cucujiformia</taxon>
        <taxon>Chrysomeloidea</taxon>
        <taxon>Chrysomelidae</taxon>
        <taxon>Bruchinae</taxon>
        <taxon>Bruchini</taxon>
        <taxon>Callosobruchus</taxon>
    </lineage>
</organism>
<evidence type="ECO:0000313" key="1">
    <source>
        <dbReference type="EMBL" id="VEN35818.1"/>
    </source>
</evidence>
<sequence length="135" mass="15640">MIQLGVPEYDTQIVDFKLRLSRIYSVKNENTLAEIGFRNCLRTQETKIENGDTSTKTGMLYINSMFWYSLHKVKNNEYKTAKKLIDDAYSYSTKIKGLSPYQEMIILYTLADLNTQMEEFDVALQNMQSAILLGK</sequence>
<dbReference type="InterPro" id="IPR011990">
    <property type="entry name" value="TPR-like_helical_dom_sf"/>
</dbReference>
<reference evidence="1 2" key="1">
    <citation type="submission" date="2019-01" db="EMBL/GenBank/DDBJ databases">
        <authorList>
            <person name="Sayadi A."/>
        </authorList>
    </citation>
    <scope>NUCLEOTIDE SEQUENCE [LARGE SCALE GENOMIC DNA]</scope>
</reference>
<protein>
    <submittedName>
        <fullName evidence="1">Uncharacterized protein</fullName>
    </submittedName>
</protein>
<dbReference type="Proteomes" id="UP000410492">
    <property type="component" value="Unassembled WGS sequence"/>
</dbReference>
<keyword evidence="2" id="KW-1185">Reference proteome</keyword>
<accession>A0A653BJP0</accession>
<dbReference type="AlphaFoldDB" id="A0A653BJP0"/>